<evidence type="ECO:0000313" key="2">
    <source>
        <dbReference type="EMBL" id="MCK2035886.1"/>
    </source>
</evidence>
<dbReference type="RefSeq" id="WP_247629289.1">
    <property type="nucleotide sequence ID" value="NZ_JAHWXN010000001.1"/>
</dbReference>
<evidence type="ECO:0000313" key="3">
    <source>
        <dbReference type="Proteomes" id="UP001300096"/>
    </source>
</evidence>
<evidence type="ECO:0008006" key="4">
    <source>
        <dbReference type="Google" id="ProtNLM"/>
    </source>
</evidence>
<dbReference type="EMBL" id="JAHWXN010000001">
    <property type="protein sequence ID" value="MCK2035886.1"/>
    <property type="molecule type" value="Genomic_DNA"/>
</dbReference>
<name>A0ABT0FCT7_9MICO</name>
<protein>
    <recommendedName>
        <fullName evidence="4">Asp23/Gls24 family envelope stress response protein</fullName>
    </recommendedName>
</protein>
<reference evidence="2 3" key="1">
    <citation type="submission" date="2021-06" db="EMBL/GenBank/DDBJ databases">
        <title>Genome-based taxonomic framework of Microbacterium strains isolated from marine environment, the description of four new species and reclassification of four preexisting species.</title>
        <authorList>
            <person name="Lee S.D."/>
            <person name="Kim S.-M."/>
            <person name="Byeon Y.-S."/>
            <person name="Yang H.L."/>
            <person name="Kim I.S."/>
        </authorList>
    </citation>
    <scope>NUCLEOTIDE SEQUENCE [LARGE SCALE GENOMIC DNA]</scope>
    <source>
        <strain evidence="2 3">SSW1-49</strain>
    </source>
</reference>
<gene>
    <name evidence="2" type="ORF">KZC51_07035</name>
</gene>
<keyword evidence="3" id="KW-1185">Reference proteome</keyword>
<feature type="region of interest" description="Disordered" evidence="1">
    <location>
        <begin position="1"/>
        <end position="22"/>
    </location>
</feature>
<proteinExistence type="predicted"/>
<organism evidence="2 3">
    <name type="scientific">Microbacterium croceum</name>
    <dbReference type="NCBI Taxonomy" id="2851645"/>
    <lineage>
        <taxon>Bacteria</taxon>
        <taxon>Bacillati</taxon>
        <taxon>Actinomycetota</taxon>
        <taxon>Actinomycetes</taxon>
        <taxon>Micrococcales</taxon>
        <taxon>Microbacteriaceae</taxon>
        <taxon>Microbacterium</taxon>
    </lineage>
</organism>
<dbReference type="Proteomes" id="UP001300096">
    <property type="component" value="Unassembled WGS sequence"/>
</dbReference>
<sequence>MTDDHEIPELRHLGLEPDDLDGHTLEELSDYLDAGRHPSDPTIDGSPGCRLALDALERLQGLGGQLIDADAAAAPDVDESWVDRILSGIALDARAGRRIPFDAPEPSVDLGITEGAVRGLIRSAENAVPGVLVGRCRLDGDVTIAGAPIRIDIEASARFGESIPRLAERLRAEAEQRLRAHTELNIVAIDVRIRDVYDVSAWAERSR</sequence>
<evidence type="ECO:0000256" key="1">
    <source>
        <dbReference type="SAM" id="MobiDB-lite"/>
    </source>
</evidence>
<accession>A0ABT0FCT7</accession>
<comment type="caution">
    <text evidence="2">The sequence shown here is derived from an EMBL/GenBank/DDBJ whole genome shotgun (WGS) entry which is preliminary data.</text>
</comment>